<organism evidence="1 2">
    <name type="scientific">Puccinia sorghi</name>
    <dbReference type="NCBI Taxonomy" id="27349"/>
    <lineage>
        <taxon>Eukaryota</taxon>
        <taxon>Fungi</taxon>
        <taxon>Dikarya</taxon>
        <taxon>Basidiomycota</taxon>
        <taxon>Pucciniomycotina</taxon>
        <taxon>Pucciniomycetes</taxon>
        <taxon>Pucciniales</taxon>
        <taxon>Pucciniaceae</taxon>
        <taxon>Puccinia</taxon>
    </lineage>
</organism>
<accession>A0A0L6V5Y5</accession>
<name>A0A0L6V5Y5_9BASI</name>
<comment type="caution">
    <text evidence="1">The sequence shown here is derived from an EMBL/GenBank/DDBJ whole genome shotgun (WGS) entry which is preliminary data.</text>
</comment>
<proteinExistence type="predicted"/>
<evidence type="ECO:0000313" key="1">
    <source>
        <dbReference type="EMBL" id="KNZ56168.1"/>
    </source>
</evidence>
<gene>
    <name evidence="1" type="ORF">VP01_247g1</name>
</gene>
<evidence type="ECO:0000313" key="2">
    <source>
        <dbReference type="Proteomes" id="UP000037035"/>
    </source>
</evidence>
<keyword evidence="2" id="KW-1185">Reference proteome</keyword>
<reference evidence="1 2" key="1">
    <citation type="submission" date="2015-08" db="EMBL/GenBank/DDBJ databases">
        <title>Next Generation Sequencing and Analysis of the Genome of Puccinia sorghi L Schw, the Causal Agent of Maize Common Rust.</title>
        <authorList>
            <person name="Rochi L."/>
            <person name="Burguener G."/>
            <person name="Darino M."/>
            <person name="Turjanski A."/>
            <person name="Kreff E."/>
            <person name="Dieguez M.J."/>
            <person name="Sacco F."/>
        </authorList>
    </citation>
    <scope>NUCLEOTIDE SEQUENCE [LARGE SCALE GENOMIC DNA]</scope>
    <source>
        <strain evidence="1 2">RO10H11247</strain>
    </source>
</reference>
<sequence length="89" mass="10384">MNEKKQQFFFQKQEKESACLLIALNATLGGPMRQLKTCLTHVHLPGNPHTQIPWAYLFSMHNNRAFVTTMGADCHQFFLFFSRDFNFKS</sequence>
<dbReference type="EMBL" id="LAVV01007369">
    <property type="protein sequence ID" value="KNZ56168.1"/>
    <property type="molecule type" value="Genomic_DNA"/>
</dbReference>
<protein>
    <submittedName>
        <fullName evidence="1">Uncharacterized protein</fullName>
    </submittedName>
</protein>
<dbReference type="VEuPathDB" id="FungiDB:VP01_247g1"/>
<dbReference type="Proteomes" id="UP000037035">
    <property type="component" value="Unassembled WGS sequence"/>
</dbReference>
<dbReference type="AlphaFoldDB" id="A0A0L6V5Y5"/>